<evidence type="ECO:0000259" key="5">
    <source>
        <dbReference type="Pfam" id="PF17863"/>
    </source>
</evidence>
<sequence length="325" mass="36290">MEDRFQSFAAAAVRCEEEIGKAIIGQKDVIRQMLIGLLIDGNVLLESVPGLGKTQMVKSMARALSLSFSRIQFTPDLMPADVTGTNLIVKEKEQNVFRFQEGPIFAHLVLADEINRATPKTQAALLEAMQEKTVTAGGVTYTLPQPFMVLATQNPIENEGTYPLPEAQLDRFAFKIQVDFPSLSELKKIMELTVTNKRTELSPVLSGEEILKMRSLLKEVPMAEPVKDYALRLVLATHPEWEEAPEITKKYVTNGASPRGAQTIFLAAKARAILEGRYNVAFEDIDFVMLPVLRHRLIPAFDAVSEGVSMDFVLEEIRKELTKNR</sequence>
<dbReference type="Gene3D" id="3.40.50.300">
    <property type="entry name" value="P-loop containing nucleotide triphosphate hydrolases"/>
    <property type="match status" value="1"/>
</dbReference>
<name>A0A0V8QCY4_9FIRM</name>
<dbReference type="OrthoDB" id="9808397at2"/>
<dbReference type="SUPFAM" id="SSF52540">
    <property type="entry name" value="P-loop containing nucleoside triphosphate hydrolases"/>
    <property type="match status" value="1"/>
</dbReference>
<dbReference type="RefSeq" id="WP_058353327.1">
    <property type="nucleotide sequence ID" value="NZ_CABMMD010000173.1"/>
</dbReference>
<accession>A0A0V8QCY4</accession>
<comment type="caution">
    <text evidence="6">The sequence shown here is derived from an EMBL/GenBank/DDBJ whole genome shotgun (WGS) entry which is preliminary data.</text>
</comment>
<proteinExistence type="inferred from homology"/>
<dbReference type="Pfam" id="PF17863">
    <property type="entry name" value="AAA_lid_2"/>
    <property type="match status" value="1"/>
</dbReference>
<gene>
    <name evidence="6" type="ORF">ASU35_13015</name>
</gene>
<dbReference type="FunFam" id="3.40.50.300:FF:000640">
    <property type="entry name" value="MoxR family ATPase"/>
    <property type="match status" value="1"/>
</dbReference>
<evidence type="ECO:0000313" key="6">
    <source>
        <dbReference type="EMBL" id="KSV58433.1"/>
    </source>
</evidence>
<evidence type="ECO:0000256" key="3">
    <source>
        <dbReference type="ARBA" id="ARBA00061607"/>
    </source>
</evidence>
<dbReference type="Gene3D" id="1.10.8.80">
    <property type="entry name" value="Magnesium chelatase subunit I, C-Terminal domain"/>
    <property type="match status" value="1"/>
</dbReference>
<dbReference type="Proteomes" id="UP000054874">
    <property type="component" value="Unassembled WGS sequence"/>
</dbReference>
<organism evidence="6 7">
    <name type="scientific">Acetivibrio ethanolgignens</name>
    <dbReference type="NCBI Taxonomy" id="290052"/>
    <lineage>
        <taxon>Bacteria</taxon>
        <taxon>Bacillati</taxon>
        <taxon>Bacillota</taxon>
        <taxon>Clostridia</taxon>
        <taxon>Eubacteriales</taxon>
        <taxon>Oscillospiraceae</taxon>
        <taxon>Acetivibrio</taxon>
    </lineage>
</organism>
<dbReference type="InterPro" id="IPR011703">
    <property type="entry name" value="ATPase_AAA-3"/>
</dbReference>
<protein>
    <submittedName>
        <fullName evidence="6">AAA family ATPase</fullName>
    </submittedName>
</protein>
<comment type="similarity">
    <text evidence="3">Belongs to the MoxR family.</text>
</comment>
<dbReference type="Pfam" id="PF07726">
    <property type="entry name" value="AAA_3"/>
    <property type="match status" value="1"/>
</dbReference>
<dbReference type="InterPro" id="IPR041628">
    <property type="entry name" value="ChlI/MoxR_AAA_lid"/>
</dbReference>
<dbReference type="PANTHER" id="PTHR42759">
    <property type="entry name" value="MOXR FAMILY PROTEIN"/>
    <property type="match status" value="1"/>
</dbReference>
<dbReference type="AlphaFoldDB" id="A0A0V8QCY4"/>
<evidence type="ECO:0000259" key="4">
    <source>
        <dbReference type="Pfam" id="PF07726"/>
    </source>
</evidence>
<dbReference type="InterPro" id="IPR027417">
    <property type="entry name" value="P-loop_NTPase"/>
</dbReference>
<reference evidence="6 7" key="1">
    <citation type="submission" date="2015-11" db="EMBL/GenBank/DDBJ databases">
        <title>Butyribacter intestini gen. nov., sp. nov., a butyric acid-producing bacterium of the family Lachnospiraceae isolated from the human faeces.</title>
        <authorList>
            <person name="Zou Y."/>
            <person name="Xue W."/>
            <person name="Luo G."/>
            <person name="Lv M."/>
        </authorList>
    </citation>
    <scope>NUCLEOTIDE SEQUENCE [LARGE SCALE GENOMIC DNA]</scope>
    <source>
        <strain evidence="6 7">ACET-33324</strain>
    </source>
</reference>
<dbReference type="STRING" id="290052.ASU35_13015"/>
<keyword evidence="1" id="KW-0547">Nucleotide-binding</keyword>
<dbReference type="GO" id="GO:0005524">
    <property type="term" value="F:ATP binding"/>
    <property type="evidence" value="ECO:0007669"/>
    <property type="project" value="UniProtKB-KW"/>
</dbReference>
<dbReference type="PANTHER" id="PTHR42759:SF1">
    <property type="entry name" value="MAGNESIUM-CHELATASE SUBUNIT CHLD"/>
    <property type="match status" value="1"/>
</dbReference>
<feature type="domain" description="ATPase AAA-3" evidence="4">
    <location>
        <begin position="43"/>
        <end position="173"/>
    </location>
</feature>
<evidence type="ECO:0000256" key="2">
    <source>
        <dbReference type="ARBA" id="ARBA00022840"/>
    </source>
</evidence>
<dbReference type="InterPro" id="IPR050764">
    <property type="entry name" value="CbbQ/NirQ/NorQ/GpvN"/>
</dbReference>
<dbReference type="GO" id="GO:0016887">
    <property type="term" value="F:ATP hydrolysis activity"/>
    <property type="evidence" value="ECO:0007669"/>
    <property type="project" value="InterPro"/>
</dbReference>
<keyword evidence="7" id="KW-1185">Reference proteome</keyword>
<dbReference type="PIRSF" id="PIRSF002849">
    <property type="entry name" value="AAA_ATPase_chaperone_MoxR_prd"/>
    <property type="match status" value="1"/>
</dbReference>
<evidence type="ECO:0000313" key="7">
    <source>
        <dbReference type="Proteomes" id="UP000054874"/>
    </source>
</evidence>
<keyword evidence="2" id="KW-0067">ATP-binding</keyword>
<feature type="domain" description="ChlI/MoxR AAA lid" evidence="5">
    <location>
        <begin position="247"/>
        <end position="311"/>
    </location>
</feature>
<evidence type="ECO:0000256" key="1">
    <source>
        <dbReference type="ARBA" id="ARBA00022741"/>
    </source>
</evidence>
<dbReference type="EMBL" id="LNAM01000173">
    <property type="protein sequence ID" value="KSV58433.1"/>
    <property type="molecule type" value="Genomic_DNA"/>
</dbReference>